<dbReference type="AlphaFoldDB" id="A0A974C449"/>
<gene>
    <name evidence="1" type="ORF">XELAEV_18042341mg</name>
</gene>
<protein>
    <submittedName>
        <fullName evidence="1">Uncharacterized protein</fullName>
    </submittedName>
</protein>
<name>A0A974C449_XENLA</name>
<dbReference type="EMBL" id="CM004481">
    <property type="protein sequence ID" value="OCT66087.1"/>
    <property type="molecule type" value="Genomic_DNA"/>
</dbReference>
<evidence type="ECO:0000313" key="2">
    <source>
        <dbReference type="Proteomes" id="UP000694892"/>
    </source>
</evidence>
<evidence type="ECO:0000313" key="1">
    <source>
        <dbReference type="EMBL" id="OCT66087.1"/>
    </source>
</evidence>
<proteinExistence type="predicted"/>
<reference evidence="2" key="1">
    <citation type="journal article" date="2016" name="Nature">
        <title>Genome evolution in the allotetraploid frog Xenopus laevis.</title>
        <authorList>
            <person name="Session A.M."/>
            <person name="Uno Y."/>
            <person name="Kwon T."/>
            <person name="Chapman J.A."/>
            <person name="Toyoda A."/>
            <person name="Takahashi S."/>
            <person name="Fukui A."/>
            <person name="Hikosaka A."/>
            <person name="Suzuki A."/>
            <person name="Kondo M."/>
            <person name="van Heeringen S.J."/>
            <person name="Quigley I."/>
            <person name="Heinz S."/>
            <person name="Ogino H."/>
            <person name="Ochi H."/>
            <person name="Hellsten U."/>
            <person name="Lyons J.B."/>
            <person name="Simakov O."/>
            <person name="Putnam N."/>
            <person name="Stites J."/>
            <person name="Kuroki Y."/>
            <person name="Tanaka T."/>
            <person name="Michiue T."/>
            <person name="Watanabe M."/>
            <person name="Bogdanovic O."/>
            <person name="Lister R."/>
            <person name="Georgiou G."/>
            <person name="Paranjpe S.S."/>
            <person name="van Kruijsbergen I."/>
            <person name="Shu S."/>
            <person name="Carlson J."/>
            <person name="Kinoshita T."/>
            <person name="Ohta Y."/>
            <person name="Mawaribuchi S."/>
            <person name="Jenkins J."/>
            <person name="Grimwood J."/>
            <person name="Schmutz J."/>
            <person name="Mitros T."/>
            <person name="Mozaffari S.V."/>
            <person name="Suzuki Y."/>
            <person name="Haramoto Y."/>
            <person name="Yamamoto T.S."/>
            <person name="Takagi C."/>
            <person name="Heald R."/>
            <person name="Miller K."/>
            <person name="Haudenschild C."/>
            <person name="Kitzman J."/>
            <person name="Nakayama T."/>
            <person name="Izutsu Y."/>
            <person name="Robert J."/>
            <person name="Fortriede J."/>
            <person name="Burns K."/>
            <person name="Lotay V."/>
            <person name="Karimi K."/>
            <person name="Yasuoka Y."/>
            <person name="Dichmann D.S."/>
            <person name="Flajnik M.F."/>
            <person name="Houston D.W."/>
            <person name="Shendure J."/>
            <person name="DuPasquier L."/>
            <person name="Vize P.D."/>
            <person name="Zorn A.M."/>
            <person name="Ito M."/>
            <person name="Marcotte E.M."/>
            <person name="Wallingford J.B."/>
            <person name="Ito Y."/>
            <person name="Asashima M."/>
            <person name="Ueno N."/>
            <person name="Matsuda Y."/>
            <person name="Veenstra G.J."/>
            <person name="Fujiyama A."/>
            <person name="Harland R.M."/>
            <person name="Taira M."/>
            <person name="Rokhsar D.S."/>
        </authorList>
    </citation>
    <scope>NUCLEOTIDE SEQUENCE [LARGE SCALE GENOMIC DNA]</scope>
    <source>
        <strain evidence="2">J</strain>
    </source>
</reference>
<organism evidence="1 2">
    <name type="scientific">Xenopus laevis</name>
    <name type="common">African clawed frog</name>
    <dbReference type="NCBI Taxonomy" id="8355"/>
    <lineage>
        <taxon>Eukaryota</taxon>
        <taxon>Metazoa</taxon>
        <taxon>Chordata</taxon>
        <taxon>Craniata</taxon>
        <taxon>Vertebrata</taxon>
        <taxon>Euteleostomi</taxon>
        <taxon>Amphibia</taxon>
        <taxon>Batrachia</taxon>
        <taxon>Anura</taxon>
        <taxon>Pipoidea</taxon>
        <taxon>Pipidae</taxon>
        <taxon>Xenopodinae</taxon>
        <taxon>Xenopus</taxon>
        <taxon>Xenopus</taxon>
    </lineage>
</organism>
<sequence>MQLDKDSYAFCKHVHHSSSSLKVFCLNRNFKRLTNSFKSNSTALSVSFHNRIADSLWHRAVFAFLS</sequence>
<accession>A0A974C449</accession>
<dbReference type="Proteomes" id="UP000694892">
    <property type="component" value="Chromosome 8S"/>
</dbReference>